<dbReference type="InterPro" id="IPR002902">
    <property type="entry name" value="GNK2"/>
</dbReference>
<keyword evidence="7" id="KW-1185">Reference proteome</keyword>
<gene>
    <name evidence="6" type="ORF">CCACVL1_00162</name>
</gene>
<dbReference type="AlphaFoldDB" id="A0A1R3KY80"/>
<feature type="transmembrane region" description="Helical" evidence="3">
    <location>
        <begin position="271"/>
        <end position="292"/>
    </location>
</feature>
<evidence type="ECO:0000256" key="1">
    <source>
        <dbReference type="ARBA" id="ARBA00022729"/>
    </source>
</evidence>
<reference evidence="6 7" key="1">
    <citation type="submission" date="2013-09" db="EMBL/GenBank/DDBJ databases">
        <title>Corchorus capsularis genome sequencing.</title>
        <authorList>
            <person name="Alam M."/>
            <person name="Haque M.S."/>
            <person name="Islam M.S."/>
            <person name="Emdad E.M."/>
            <person name="Islam M.M."/>
            <person name="Ahmed B."/>
            <person name="Halim A."/>
            <person name="Hossen Q.M.M."/>
            <person name="Hossain M.Z."/>
            <person name="Ahmed R."/>
            <person name="Khan M.M."/>
            <person name="Islam R."/>
            <person name="Rashid M.M."/>
            <person name="Khan S.A."/>
            <person name="Rahman M.S."/>
            <person name="Alam M."/>
        </authorList>
    </citation>
    <scope>NUCLEOTIDE SEQUENCE [LARGE SCALE GENOMIC DNA]</scope>
    <source>
        <strain evidence="7">cv. CVL-1</strain>
        <tissue evidence="6">Whole seedling</tissue>
    </source>
</reference>
<dbReference type="EMBL" id="AWWV01000520">
    <property type="protein sequence ID" value="OMP12046.1"/>
    <property type="molecule type" value="Genomic_DNA"/>
</dbReference>
<evidence type="ECO:0000256" key="3">
    <source>
        <dbReference type="SAM" id="Phobius"/>
    </source>
</evidence>
<dbReference type="PANTHER" id="PTHR32099">
    <property type="entry name" value="CYSTEINE-RICH REPEAT SECRETORY PROTEIN"/>
    <property type="match status" value="1"/>
</dbReference>
<dbReference type="Proteomes" id="UP000188268">
    <property type="component" value="Unassembled WGS sequence"/>
</dbReference>
<dbReference type="CDD" id="cd23509">
    <property type="entry name" value="Gnk2-like"/>
    <property type="match status" value="2"/>
</dbReference>
<proteinExistence type="predicted"/>
<dbReference type="PANTHER" id="PTHR32099:SF42">
    <property type="entry name" value="CYSTEINE-RICH RECEPTOR-LIKE PROTEIN KINASE 9-RELATED"/>
    <property type="match status" value="1"/>
</dbReference>
<keyword evidence="3" id="KW-1133">Transmembrane helix</keyword>
<evidence type="ECO:0000313" key="6">
    <source>
        <dbReference type="EMBL" id="OMP12046.1"/>
    </source>
</evidence>
<dbReference type="Gene3D" id="3.30.430.20">
    <property type="entry name" value="Gnk2 domain, C-X8-C-X2-C motif"/>
    <property type="match status" value="2"/>
</dbReference>
<keyword evidence="1 4" id="KW-0732">Signal</keyword>
<sequence>MDFVIFFFLSLFIQFNLTSEGAPISLYQDCTNTTPFNPNTTFQRNLKSLLSSLSSNSTRETGFYNLSVGTDSDSDNIAYGLFLCRGNAPKQECQDCVGTAVKDIVHNCPNDRAAIIVYEECMLRYSNENFFGKVELKPALQQSNVLNVSQQEEFRELLAKTTRNIAAKIANDGSGRRFATQESPSDFSSNATLTIYALGQCTQDLSVAACNQCLEAAFAYFLPGCCGVREGARIIFPSCNFRYELYPFYNVTWVPHFHSPPRQGKLSSGKIVAIVAAVVSLVGLLVAAFASYGGKENRETSV</sequence>
<feature type="domain" description="Gnk2-homologous" evidence="5">
    <location>
        <begin position="24"/>
        <end position="130"/>
    </location>
</feature>
<evidence type="ECO:0000313" key="7">
    <source>
        <dbReference type="Proteomes" id="UP000188268"/>
    </source>
</evidence>
<dbReference type="STRING" id="210143.A0A1R3KY80"/>
<name>A0A1R3KY80_COCAP</name>
<comment type="caution">
    <text evidence="6">The sequence shown here is derived from an EMBL/GenBank/DDBJ whole genome shotgun (WGS) entry which is preliminary data.</text>
</comment>
<accession>A0A1R3KY80</accession>
<dbReference type="Pfam" id="PF01657">
    <property type="entry name" value="Stress-antifung"/>
    <property type="match status" value="2"/>
</dbReference>
<feature type="signal peptide" evidence="4">
    <location>
        <begin position="1"/>
        <end position="21"/>
    </location>
</feature>
<organism evidence="6 7">
    <name type="scientific">Corchorus capsularis</name>
    <name type="common">Jute</name>
    <dbReference type="NCBI Taxonomy" id="210143"/>
    <lineage>
        <taxon>Eukaryota</taxon>
        <taxon>Viridiplantae</taxon>
        <taxon>Streptophyta</taxon>
        <taxon>Embryophyta</taxon>
        <taxon>Tracheophyta</taxon>
        <taxon>Spermatophyta</taxon>
        <taxon>Magnoliopsida</taxon>
        <taxon>eudicotyledons</taxon>
        <taxon>Gunneridae</taxon>
        <taxon>Pentapetalae</taxon>
        <taxon>rosids</taxon>
        <taxon>malvids</taxon>
        <taxon>Malvales</taxon>
        <taxon>Malvaceae</taxon>
        <taxon>Grewioideae</taxon>
        <taxon>Apeibeae</taxon>
        <taxon>Corchorus</taxon>
    </lineage>
</organism>
<keyword evidence="2" id="KW-0677">Repeat</keyword>
<evidence type="ECO:0000256" key="4">
    <source>
        <dbReference type="SAM" id="SignalP"/>
    </source>
</evidence>
<evidence type="ECO:0000256" key="2">
    <source>
        <dbReference type="ARBA" id="ARBA00022737"/>
    </source>
</evidence>
<dbReference type="OrthoDB" id="688481at2759"/>
<dbReference type="OMA" id="NATACHQ"/>
<keyword evidence="3" id="KW-0812">Transmembrane</keyword>
<feature type="chain" id="PRO_5012661355" description="Gnk2-homologous domain-containing protein" evidence="4">
    <location>
        <begin position="22"/>
        <end position="302"/>
    </location>
</feature>
<dbReference type="InterPro" id="IPR038408">
    <property type="entry name" value="GNK2_sf"/>
</dbReference>
<evidence type="ECO:0000259" key="5">
    <source>
        <dbReference type="PROSITE" id="PS51473"/>
    </source>
</evidence>
<feature type="domain" description="Gnk2-homologous" evidence="5">
    <location>
        <begin position="136"/>
        <end position="248"/>
    </location>
</feature>
<dbReference type="PROSITE" id="PS51473">
    <property type="entry name" value="GNK2"/>
    <property type="match status" value="2"/>
</dbReference>
<protein>
    <recommendedName>
        <fullName evidence="5">Gnk2-homologous domain-containing protein</fullName>
    </recommendedName>
</protein>
<dbReference type="FunFam" id="3.30.430.20:FF:000003">
    <property type="entry name" value="Cysteine-rich RLK (RECEPTOR-like protein kinase) 10"/>
    <property type="match status" value="1"/>
</dbReference>
<dbReference type="Gramene" id="OMP12046">
    <property type="protein sequence ID" value="OMP12046"/>
    <property type="gene ID" value="CCACVL1_00162"/>
</dbReference>
<keyword evidence="3" id="KW-0472">Membrane</keyword>